<dbReference type="Proteomes" id="UP000237105">
    <property type="component" value="Unassembled WGS sequence"/>
</dbReference>
<protein>
    <submittedName>
        <fullName evidence="1">Uncharacterized protein</fullName>
    </submittedName>
</protein>
<comment type="caution">
    <text evidence="1">The sequence shown here is derived from an EMBL/GenBank/DDBJ whole genome shotgun (WGS) entry which is preliminary data.</text>
</comment>
<name>A0A2P5DP47_PARAD</name>
<organism evidence="1 2">
    <name type="scientific">Parasponia andersonii</name>
    <name type="common">Sponia andersonii</name>
    <dbReference type="NCBI Taxonomy" id="3476"/>
    <lineage>
        <taxon>Eukaryota</taxon>
        <taxon>Viridiplantae</taxon>
        <taxon>Streptophyta</taxon>
        <taxon>Embryophyta</taxon>
        <taxon>Tracheophyta</taxon>
        <taxon>Spermatophyta</taxon>
        <taxon>Magnoliopsida</taxon>
        <taxon>eudicotyledons</taxon>
        <taxon>Gunneridae</taxon>
        <taxon>Pentapetalae</taxon>
        <taxon>rosids</taxon>
        <taxon>fabids</taxon>
        <taxon>Rosales</taxon>
        <taxon>Cannabaceae</taxon>
        <taxon>Parasponia</taxon>
    </lineage>
</organism>
<gene>
    <name evidence="1" type="ORF">PanWU01x14_044070</name>
</gene>
<dbReference type="EMBL" id="JXTB01000025">
    <property type="protein sequence ID" value="PON75055.1"/>
    <property type="molecule type" value="Genomic_DNA"/>
</dbReference>
<proteinExistence type="predicted"/>
<keyword evidence="2" id="KW-1185">Reference proteome</keyword>
<accession>A0A2P5DP47</accession>
<evidence type="ECO:0000313" key="2">
    <source>
        <dbReference type="Proteomes" id="UP000237105"/>
    </source>
</evidence>
<evidence type="ECO:0000313" key="1">
    <source>
        <dbReference type="EMBL" id="PON75055.1"/>
    </source>
</evidence>
<sequence>MRNRKATVCALEKEFRVVEGDIVPMIRHIWNSSFEQLVVVVVGKDSGRCRVRVIAGNGFKKIEVITVSIS</sequence>
<dbReference type="AlphaFoldDB" id="A0A2P5DP47"/>
<reference evidence="2" key="1">
    <citation type="submission" date="2016-06" db="EMBL/GenBank/DDBJ databases">
        <title>Parallel loss of symbiosis genes in relatives of nitrogen-fixing non-legume Parasponia.</title>
        <authorList>
            <person name="Van Velzen R."/>
            <person name="Holmer R."/>
            <person name="Bu F."/>
            <person name="Rutten L."/>
            <person name="Van Zeijl A."/>
            <person name="Liu W."/>
            <person name="Santuari L."/>
            <person name="Cao Q."/>
            <person name="Sharma T."/>
            <person name="Shen D."/>
            <person name="Roswanjaya Y."/>
            <person name="Wardhani T."/>
            <person name="Kalhor M.S."/>
            <person name="Jansen J."/>
            <person name="Van den Hoogen J."/>
            <person name="Gungor B."/>
            <person name="Hartog M."/>
            <person name="Hontelez J."/>
            <person name="Verver J."/>
            <person name="Yang W.-C."/>
            <person name="Schijlen E."/>
            <person name="Repin R."/>
            <person name="Schilthuizen M."/>
            <person name="Schranz E."/>
            <person name="Heidstra R."/>
            <person name="Miyata K."/>
            <person name="Fedorova E."/>
            <person name="Kohlen W."/>
            <person name="Bisseling T."/>
            <person name="Smit S."/>
            <person name="Geurts R."/>
        </authorList>
    </citation>
    <scope>NUCLEOTIDE SEQUENCE [LARGE SCALE GENOMIC DNA]</scope>
    <source>
        <strain evidence="2">cv. WU1-14</strain>
    </source>
</reference>